<feature type="region of interest" description="Disordered" evidence="13">
    <location>
        <begin position="53"/>
        <end position="86"/>
    </location>
</feature>
<evidence type="ECO:0000256" key="11">
    <source>
        <dbReference type="ARBA" id="ARBA00023225"/>
    </source>
</evidence>
<keyword evidence="3 12" id="KW-0813">Transport</keyword>
<dbReference type="NCBIfam" id="NF009438">
    <property type="entry name" value="PRK12797.1"/>
    <property type="match status" value="1"/>
</dbReference>
<feature type="transmembrane region" description="Helical" evidence="12">
    <location>
        <begin position="278"/>
        <end position="298"/>
    </location>
</feature>
<keyword evidence="16" id="KW-1185">Reference proteome</keyword>
<feature type="chain" id="PRO_5039627125" description="Flagellar biosynthetic protein FliP" evidence="14">
    <location>
        <begin position="23"/>
        <end position="300"/>
    </location>
</feature>
<sequence>MRRAILLLIVGAGLALALPAPAAAAPGSPGSAVEARAPDRMLLVVPRKAPEAPANPAVRQVPRAPGPVPRAPATSPPSINIKINGTDPNGNRPATSLVIVLGLTLLSVAPAILLLCTCFTKIFMVLGITRNAMGLTTLPPNQVIAGLALFLSFFIMGPTFSQMNEQGVQPYLRGDKTQSQAFKDGVKPLREFMWRTTREDELALLIKVSGQPRPANKDAVPMTMLVPAFVLSELRAAFIIGFVIFIPFLIIDLVVSASLMSLGMMMLPPVTVALPFKLLLFVMVNGWGLIITALVGSYRT</sequence>
<keyword evidence="10" id="KW-0975">Bacterial flagellum</keyword>
<dbReference type="Proteomes" id="UP000198415">
    <property type="component" value="Unassembled WGS sequence"/>
</dbReference>
<keyword evidence="5 12" id="KW-0812">Transmembrane</keyword>
<dbReference type="PRINTS" id="PR01302">
    <property type="entry name" value="TYPE3IMPPROT"/>
</dbReference>
<evidence type="ECO:0000256" key="9">
    <source>
        <dbReference type="ARBA" id="ARBA00023136"/>
    </source>
</evidence>
<keyword evidence="8 12" id="KW-1133">Transmembrane helix</keyword>
<feature type="compositionally biased region" description="Polar residues" evidence="13">
    <location>
        <begin position="76"/>
        <end position="86"/>
    </location>
</feature>
<evidence type="ECO:0000313" key="16">
    <source>
        <dbReference type="Proteomes" id="UP000198415"/>
    </source>
</evidence>
<dbReference type="PROSITE" id="PS01061">
    <property type="entry name" value="FLIP_2"/>
    <property type="match status" value="1"/>
</dbReference>
<evidence type="ECO:0000256" key="8">
    <source>
        <dbReference type="ARBA" id="ARBA00022989"/>
    </source>
</evidence>
<keyword evidence="4 12" id="KW-1003">Cell membrane</keyword>
<comment type="subcellular location">
    <subcellularLocation>
        <location evidence="12">Cell membrane</location>
        <topology evidence="12">Multi-pass membrane protein</topology>
    </subcellularLocation>
    <subcellularLocation>
        <location evidence="12">Bacterial flagellum basal body</location>
    </subcellularLocation>
</comment>
<feature type="transmembrane region" description="Helical" evidence="12">
    <location>
        <begin position="234"/>
        <end position="257"/>
    </location>
</feature>
<feature type="transmembrane region" description="Helical" evidence="12">
    <location>
        <begin position="143"/>
        <end position="161"/>
    </location>
</feature>
<keyword evidence="6 12" id="KW-1005">Bacterial flagellum biogenesis</keyword>
<dbReference type="PANTHER" id="PTHR30587">
    <property type="entry name" value="FLAGELLAR BIOSYNTHETIC PROTEIN FLIP"/>
    <property type="match status" value="1"/>
</dbReference>
<evidence type="ECO:0000256" key="6">
    <source>
        <dbReference type="ARBA" id="ARBA00022795"/>
    </source>
</evidence>
<dbReference type="GO" id="GO:0044781">
    <property type="term" value="P:bacterial-type flagellum organization"/>
    <property type="evidence" value="ECO:0007669"/>
    <property type="project" value="UniProtKB-UniRule"/>
</dbReference>
<keyword evidence="15" id="KW-0969">Cilium</keyword>
<evidence type="ECO:0000256" key="3">
    <source>
        <dbReference type="ARBA" id="ARBA00022448"/>
    </source>
</evidence>
<evidence type="ECO:0000256" key="7">
    <source>
        <dbReference type="ARBA" id="ARBA00022927"/>
    </source>
</evidence>
<gene>
    <name evidence="12" type="primary">fliP</name>
    <name evidence="15" type="ORF">SAMN06264365_120128</name>
</gene>
<dbReference type="EMBL" id="FZNR01000020">
    <property type="protein sequence ID" value="SNS66766.1"/>
    <property type="molecule type" value="Genomic_DNA"/>
</dbReference>
<keyword evidence="11 12" id="KW-1006">Bacterial flagellum protein export</keyword>
<accession>A0A239GBQ4</accession>
<evidence type="ECO:0000256" key="13">
    <source>
        <dbReference type="SAM" id="MobiDB-lite"/>
    </source>
</evidence>
<evidence type="ECO:0000256" key="12">
    <source>
        <dbReference type="RuleBase" id="RU362069"/>
    </source>
</evidence>
<dbReference type="InterPro" id="IPR005838">
    <property type="entry name" value="T3SS_IM_P"/>
</dbReference>
<evidence type="ECO:0000256" key="5">
    <source>
        <dbReference type="ARBA" id="ARBA00022692"/>
    </source>
</evidence>
<evidence type="ECO:0000256" key="14">
    <source>
        <dbReference type="SAM" id="SignalP"/>
    </source>
</evidence>
<feature type="signal peptide" evidence="14">
    <location>
        <begin position="1"/>
        <end position="22"/>
    </location>
</feature>
<comment type="function">
    <text evidence="12">Plays a role in the flagellum-specific transport system.</text>
</comment>
<evidence type="ECO:0000256" key="1">
    <source>
        <dbReference type="ARBA" id="ARBA00006257"/>
    </source>
</evidence>
<dbReference type="GO" id="GO:0009306">
    <property type="term" value="P:protein secretion"/>
    <property type="evidence" value="ECO:0007669"/>
    <property type="project" value="UniProtKB-UniRule"/>
</dbReference>
<keyword evidence="9 12" id="KW-0472">Membrane</keyword>
<keyword evidence="15" id="KW-0282">Flagellum</keyword>
<dbReference type="NCBIfam" id="TIGR01103">
    <property type="entry name" value="fliP"/>
    <property type="match status" value="1"/>
</dbReference>
<evidence type="ECO:0000313" key="15">
    <source>
        <dbReference type="EMBL" id="SNS66766.1"/>
    </source>
</evidence>
<keyword evidence="7 12" id="KW-0653">Protein transport</keyword>
<dbReference type="AlphaFoldDB" id="A0A239GBQ4"/>
<dbReference type="Pfam" id="PF00813">
    <property type="entry name" value="FliP"/>
    <property type="match status" value="1"/>
</dbReference>
<keyword evidence="15" id="KW-0966">Cell projection</keyword>
<evidence type="ECO:0000256" key="10">
    <source>
        <dbReference type="ARBA" id="ARBA00023143"/>
    </source>
</evidence>
<feature type="transmembrane region" description="Helical" evidence="12">
    <location>
        <begin position="97"/>
        <end position="123"/>
    </location>
</feature>
<proteinExistence type="inferred from homology"/>
<organism evidence="15 16">
    <name type="scientific">Actinoplanes regularis</name>
    <dbReference type="NCBI Taxonomy" id="52697"/>
    <lineage>
        <taxon>Bacteria</taxon>
        <taxon>Bacillati</taxon>
        <taxon>Actinomycetota</taxon>
        <taxon>Actinomycetes</taxon>
        <taxon>Micromonosporales</taxon>
        <taxon>Micromonosporaceae</taxon>
        <taxon>Actinoplanes</taxon>
    </lineage>
</organism>
<evidence type="ECO:0000256" key="2">
    <source>
        <dbReference type="ARBA" id="ARBA00021714"/>
    </source>
</evidence>
<evidence type="ECO:0000256" key="4">
    <source>
        <dbReference type="ARBA" id="ARBA00022475"/>
    </source>
</evidence>
<comment type="similarity">
    <text evidence="1 12">Belongs to the FliP/MopC/SpaP family.</text>
</comment>
<dbReference type="GO" id="GO:0009425">
    <property type="term" value="C:bacterial-type flagellum basal body"/>
    <property type="evidence" value="ECO:0007669"/>
    <property type="project" value="UniProtKB-SubCell"/>
</dbReference>
<dbReference type="InterPro" id="IPR005837">
    <property type="entry name" value="FliP"/>
</dbReference>
<dbReference type="GO" id="GO:0005886">
    <property type="term" value="C:plasma membrane"/>
    <property type="evidence" value="ECO:0007669"/>
    <property type="project" value="UniProtKB-SubCell"/>
</dbReference>
<dbReference type="RefSeq" id="WP_239138720.1">
    <property type="nucleotide sequence ID" value="NZ_BOMU01000091.1"/>
</dbReference>
<name>A0A239GBQ4_9ACTN</name>
<protein>
    <recommendedName>
        <fullName evidence="2 12">Flagellar biosynthetic protein FliP</fullName>
    </recommendedName>
</protein>
<keyword evidence="14" id="KW-0732">Signal</keyword>
<dbReference type="PANTHER" id="PTHR30587:SF0">
    <property type="entry name" value="FLAGELLAR BIOSYNTHETIC PROTEIN FLIP"/>
    <property type="match status" value="1"/>
</dbReference>
<reference evidence="15 16" key="1">
    <citation type="submission" date="2017-06" db="EMBL/GenBank/DDBJ databases">
        <authorList>
            <person name="Kim H.J."/>
            <person name="Triplett B.A."/>
        </authorList>
    </citation>
    <scope>NUCLEOTIDE SEQUENCE [LARGE SCALE GENOMIC DNA]</scope>
    <source>
        <strain evidence="15 16">DSM 43151</strain>
    </source>
</reference>